<protein>
    <recommendedName>
        <fullName evidence="2">HNH nuclease domain-containing protein</fullName>
    </recommendedName>
</protein>
<accession>A0A9P9JF70</accession>
<feature type="compositionally biased region" description="Polar residues" evidence="1">
    <location>
        <begin position="136"/>
        <end position="147"/>
    </location>
</feature>
<evidence type="ECO:0000313" key="4">
    <source>
        <dbReference type="Proteomes" id="UP000717696"/>
    </source>
</evidence>
<keyword evidence="4" id="KW-1185">Reference proteome</keyword>
<name>A0A9P9JF70_9HYPO</name>
<proteinExistence type="predicted"/>
<dbReference type="EMBL" id="JAGMUU010000001">
    <property type="protein sequence ID" value="KAH7163373.1"/>
    <property type="molecule type" value="Genomic_DNA"/>
</dbReference>
<dbReference type="InterPro" id="IPR003615">
    <property type="entry name" value="HNH_nuc"/>
</dbReference>
<evidence type="ECO:0000313" key="3">
    <source>
        <dbReference type="EMBL" id="KAH7163373.1"/>
    </source>
</evidence>
<dbReference type="OrthoDB" id="5416097at2759"/>
<evidence type="ECO:0000259" key="2">
    <source>
        <dbReference type="Pfam" id="PF13391"/>
    </source>
</evidence>
<dbReference type="Proteomes" id="UP000717696">
    <property type="component" value="Unassembled WGS sequence"/>
</dbReference>
<dbReference type="Pfam" id="PF13391">
    <property type="entry name" value="HNH_2"/>
    <property type="match status" value="1"/>
</dbReference>
<organism evidence="3 4">
    <name type="scientific">Dactylonectria estremocensis</name>
    <dbReference type="NCBI Taxonomy" id="1079267"/>
    <lineage>
        <taxon>Eukaryota</taxon>
        <taxon>Fungi</taxon>
        <taxon>Dikarya</taxon>
        <taxon>Ascomycota</taxon>
        <taxon>Pezizomycotina</taxon>
        <taxon>Sordariomycetes</taxon>
        <taxon>Hypocreomycetidae</taxon>
        <taxon>Hypocreales</taxon>
        <taxon>Nectriaceae</taxon>
        <taxon>Dactylonectria</taxon>
    </lineage>
</organism>
<comment type="caution">
    <text evidence="3">The sequence shown here is derived from an EMBL/GenBank/DDBJ whole genome shotgun (WGS) entry which is preliminary data.</text>
</comment>
<evidence type="ECO:0000256" key="1">
    <source>
        <dbReference type="SAM" id="MobiDB-lite"/>
    </source>
</evidence>
<sequence length="356" mass="40764">MEDVPTDFRERLDVFFAQVRRLPYSDQKAVLNLQSDLTRRAQSVLKYVEDLELRSDFFWAWQSVGQYKLNAATLAVFMVAPLERLRHFDTIFKGYEREGMNDAPSIRNKLAKRPLRAMKFYTGKASFQAIALFSPPSSQDTTTLSSQEPDEPASRVSSLGADVLARQRDDGVCIFSGTVDPGAAYIFPHAAMERDNRAFASMLKLFWGEEKARRWIDLIQSDAETPRNRLFLNSHLQHLWIKAAFALKPLSQSPNEVVVQWHWLKRSKLLPNHRIQYRNAFESAGLFESHWGEGIAYRASGLPIETGQVFVIRSNTPDELPSFDLLELQWNMVRVAAICGAADNEEWSRSWADDED</sequence>
<dbReference type="AlphaFoldDB" id="A0A9P9JF70"/>
<feature type="domain" description="HNH nuclease" evidence="2">
    <location>
        <begin position="173"/>
        <end position="247"/>
    </location>
</feature>
<reference evidence="3" key="1">
    <citation type="journal article" date="2021" name="Nat. Commun.">
        <title>Genetic determinants of endophytism in the Arabidopsis root mycobiome.</title>
        <authorList>
            <person name="Mesny F."/>
            <person name="Miyauchi S."/>
            <person name="Thiergart T."/>
            <person name="Pickel B."/>
            <person name="Atanasova L."/>
            <person name="Karlsson M."/>
            <person name="Huettel B."/>
            <person name="Barry K.W."/>
            <person name="Haridas S."/>
            <person name="Chen C."/>
            <person name="Bauer D."/>
            <person name="Andreopoulos W."/>
            <person name="Pangilinan J."/>
            <person name="LaButti K."/>
            <person name="Riley R."/>
            <person name="Lipzen A."/>
            <person name="Clum A."/>
            <person name="Drula E."/>
            <person name="Henrissat B."/>
            <person name="Kohler A."/>
            <person name="Grigoriev I.V."/>
            <person name="Martin F.M."/>
            <person name="Hacquard S."/>
        </authorList>
    </citation>
    <scope>NUCLEOTIDE SEQUENCE</scope>
    <source>
        <strain evidence="3">MPI-CAGE-AT-0021</strain>
    </source>
</reference>
<gene>
    <name evidence="3" type="ORF">B0J13DRAFT_634611</name>
</gene>
<feature type="region of interest" description="Disordered" evidence="1">
    <location>
        <begin position="136"/>
        <end position="157"/>
    </location>
</feature>